<feature type="compositionally biased region" description="Pro residues" evidence="1">
    <location>
        <begin position="67"/>
        <end position="82"/>
    </location>
</feature>
<feature type="region of interest" description="Disordered" evidence="1">
    <location>
        <begin position="1"/>
        <end position="87"/>
    </location>
</feature>
<feature type="transmembrane region" description="Helical" evidence="2">
    <location>
        <begin position="701"/>
        <end position="722"/>
    </location>
</feature>
<gene>
    <name evidence="4" type="ORF">ISP13_15240</name>
</gene>
<feature type="domain" description="Bacterial toxin 3" evidence="3">
    <location>
        <begin position="293"/>
        <end position="391"/>
    </location>
</feature>
<evidence type="ECO:0000313" key="5">
    <source>
        <dbReference type="Proteomes" id="UP001620405"/>
    </source>
</evidence>
<evidence type="ECO:0000259" key="3">
    <source>
        <dbReference type="Pfam" id="PF15536"/>
    </source>
</evidence>
<comment type="caution">
    <text evidence="4">The sequence shown here is derived from an EMBL/GenBank/DDBJ whole genome shotgun (WGS) entry which is preliminary data.</text>
</comment>
<feature type="transmembrane region" description="Helical" evidence="2">
    <location>
        <begin position="812"/>
        <end position="831"/>
    </location>
</feature>
<feature type="compositionally biased region" description="Low complexity" evidence="1">
    <location>
        <begin position="41"/>
        <end position="52"/>
    </location>
</feature>
<keyword evidence="2" id="KW-0812">Transmembrane</keyword>
<reference evidence="4 5" key="1">
    <citation type="submission" date="2020-10" db="EMBL/GenBank/DDBJ databases">
        <title>Phylogeny of dyella-like bacteria.</title>
        <authorList>
            <person name="Fu J."/>
        </authorList>
    </citation>
    <scope>NUCLEOTIDE SEQUENCE [LARGE SCALE GENOMIC DNA]</scope>
    <source>
        <strain evidence="4 5">DHOB07</strain>
    </source>
</reference>
<sequence>MGSHSASENPQKTTAVKQPGKASASAARRAHPQELLEDIDSAFSSTTPSFFSNVPTLAPNENNSPSQPLPSTPPFATPPPSPNLGANRLVATFGPRALHVDVMLGSAHTAKAVGVTRNGRVHIRANALSATNFQDLFLLGHEIAHAIQHQRGVTLPWRTLDSDDRAALEAEADDAGMAFARGKPFEVKEQAPLGAALFRNPQKILRMTLLRERGVMILDLQDGTKESLKLYYNGKPDVGDYQFDVAKSNFVGTDANATPNAAGLLLEFWRPLDADFDASGIIPIKVVSSSSVNTHRIQARPELSEALPGTKITYAVEKGAELGAKYQYKWWCENDPSEAQRLGKPLFVYGPNDPTWDTVWGFPGRHTVVCELTDLNTQTTEKLEFYQKVRSETEIVDEAFDKTKAPNYDRFRAGLELKNLELMQGAAQDQSGDGKIPFVTCTGQNPAVPGRPPDYANNTYTITPSPSAKKFRWYVVPEYWDLLPTQSYLGFNKVNVRGVAAYDLAKDGKSADFVIADARVWTVYCDELDGSGQLLGTTASYRQVILSQAKAGELAKWRDYMKKTDAAMAKIADGKEVGIRAAYVNRETGQTMPLQLYVGPSAEDPKKVVLLDLLPGVDKVEYGGDSIDAALADFDTNNAYPKGTIKLQVLANPSGIPTRSKSIETKGESDWALWSSRVGWASLGLTVAGVVAAAVPGGQPVAAVLFIAAGATGVTAGGLSLYDRLQKAQKSPVGIALDIAGIAGSMIGASSAIRMLRAGSQAVALTSATGRFLLYSGFVTNAVSGLLISVEGVDQIIKILDSPMSRGEKLSALVRVLGTLVLQGILFALSVREVSQMRTRVGSLINNAELSKQLPAEVLQSLNLLDDNALRALAGATTVEQITQVAKIARLDPRLANRLALLQGRSLAEHEITLAGGVISLDGQIKIDARKLASMTDEEVKKLMQATKALKTAAGDLKSLNTADKQLVDELSKSAGQRLRFEAQLKKVDQFLNDIGAKTDARGAKLLGDISDAERRRLYDLVNANRPGTGNLEKQASDYALAHATSANEYVELFEAYAAKFKDVLESRSAAYETSVSTEVQKRIAANPAMTSAEKAKLPGIVQKQMSKAALGEEIDGFGPRFKKAMAAKVENELGQPGDPTRAGSGATQTQATLDANKLALRGRIGAATIDSGLSDVDAMAKVKALPEVKFGSETAASYHVEKHVGELPPSELSGNRVSDFLKSANKTIQSGTASVKVNQDGSRNIIYTRQMTDAGKSYTMTAMVNVSWDGKVSLATYMTVSK</sequence>
<dbReference type="EMBL" id="JADIKG010000013">
    <property type="protein sequence ID" value="MFK2874898.1"/>
    <property type="molecule type" value="Genomic_DNA"/>
</dbReference>
<organism evidence="4 5">
    <name type="scientific">Dyella lipolytica</name>
    <dbReference type="NCBI Taxonomy" id="1867835"/>
    <lineage>
        <taxon>Bacteria</taxon>
        <taxon>Pseudomonadati</taxon>
        <taxon>Pseudomonadota</taxon>
        <taxon>Gammaproteobacteria</taxon>
        <taxon>Lysobacterales</taxon>
        <taxon>Rhodanobacteraceae</taxon>
        <taxon>Dyella</taxon>
    </lineage>
</organism>
<proteinExistence type="predicted"/>
<feature type="compositionally biased region" description="Polar residues" evidence="1">
    <location>
        <begin position="53"/>
        <end position="66"/>
    </location>
</feature>
<feature type="compositionally biased region" description="Polar residues" evidence="1">
    <location>
        <begin position="1"/>
        <end position="16"/>
    </location>
</feature>
<feature type="transmembrane region" description="Helical" evidence="2">
    <location>
        <begin position="734"/>
        <end position="753"/>
    </location>
</feature>
<name>A0ABW8IY81_9GAMM</name>
<protein>
    <recommendedName>
        <fullName evidence="3">Bacterial toxin 3 domain-containing protein</fullName>
    </recommendedName>
</protein>
<evidence type="ECO:0000256" key="1">
    <source>
        <dbReference type="SAM" id="MobiDB-lite"/>
    </source>
</evidence>
<evidence type="ECO:0000313" key="4">
    <source>
        <dbReference type="EMBL" id="MFK2874898.1"/>
    </source>
</evidence>
<dbReference type="RefSeq" id="WP_284396269.1">
    <property type="nucleotide sequence ID" value="NZ_BSNQ01000003.1"/>
</dbReference>
<keyword evidence="5" id="KW-1185">Reference proteome</keyword>
<dbReference type="Pfam" id="PF15536">
    <property type="entry name" value="Ntox3"/>
    <property type="match status" value="1"/>
</dbReference>
<keyword evidence="2" id="KW-0472">Membrane</keyword>
<feature type="transmembrane region" description="Helical" evidence="2">
    <location>
        <begin position="773"/>
        <end position="791"/>
    </location>
</feature>
<keyword evidence="2" id="KW-1133">Transmembrane helix</keyword>
<dbReference type="Proteomes" id="UP001620405">
    <property type="component" value="Unassembled WGS sequence"/>
</dbReference>
<dbReference type="InterPro" id="IPR029107">
    <property type="entry name" value="Ntox3"/>
</dbReference>
<evidence type="ECO:0000256" key="2">
    <source>
        <dbReference type="SAM" id="Phobius"/>
    </source>
</evidence>
<accession>A0ABW8IY81</accession>